<dbReference type="PROSITE" id="PS00913">
    <property type="entry name" value="ADH_IRON_1"/>
    <property type="match status" value="1"/>
</dbReference>
<dbReference type="PANTHER" id="PTHR11496">
    <property type="entry name" value="ALCOHOL DEHYDROGENASE"/>
    <property type="match status" value="1"/>
</dbReference>
<keyword evidence="5" id="KW-1185">Reference proteome</keyword>
<feature type="domain" description="Fe-containing alcohol dehydrogenase-like C-terminal" evidence="3">
    <location>
        <begin position="202"/>
        <end position="398"/>
    </location>
</feature>
<reference evidence="4 5" key="1">
    <citation type="submission" date="2023-02" db="EMBL/GenBank/DDBJ databases">
        <title>Oceanobacillus kimchii IFOP_LL358 isolated form Alexandrium catenella lab strain.</title>
        <authorList>
            <person name="Gajardo G."/>
            <person name="Ueki S."/>
            <person name="Maruyama F."/>
        </authorList>
    </citation>
    <scope>NUCLEOTIDE SEQUENCE [LARGE SCALE GENOMIC DNA]</scope>
    <source>
        <strain evidence="4 5">IFOP_LL358</strain>
    </source>
</reference>
<dbReference type="SUPFAM" id="SSF56796">
    <property type="entry name" value="Dehydroquinate synthase-like"/>
    <property type="match status" value="1"/>
</dbReference>
<feature type="domain" description="Alcohol dehydrogenase iron-type/glycerol dehydrogenase GldA" evidence="2">
    <location>
        <begin position="23"/>
        <end position="191"/>
    </location>
</feature>
<name>A0ABQ5TNB9_9BACI</name>
<evidence type="ECO:0000259" key="3">
    <source>
        <dbReference type="Pfam" id="PF25137"/>
    </source>
</evidence>
<dbReference type="EMBL" id="BSKO01000001">
    <property type="protein sequence ID" value="GLO67560.1"/>
    <property type="molecule type" value="Genomic_DNA"/>
</dbReference>
<evidence type="ECO:0000313" key="4">
    <source>
        <dbReference type="EMBL" id="GLO67560.1"/>
    </source>
</evidence>
<dbReference type="RefSeq" id="WP_084822441.1">
    <property type="nucleotide sequence ID" value="NZ_BSKO01000001.1"/>
</dbReference>
<dbReference type="Gene3D" id="3.40.50.1970">
    <property type="match status" value="1"/>
</dbReference>
<dbReference type="InterPro" id="IPR001670">
    <property type="entry name" value="ADH_Fe/GldA"/>
</dbReference>
<evidence type="ECO:0000259" key="2">
    <source>
        <dbReference type="Pfam" id="PF00465"/>
    </source>
</evidence>
<organism evidence="4 5">
    <name type="scientific">Oceanobacillus kimchii</name>
    <dbReference type="NCBI Taxonomy" id="746691"/>
    <lineage>
        <taxon>Bacteria</taxon>
        <taxon>Bacillati</taxon>
        <taxon>Bacillota</taxon>
        <taxon>Bacilli</taxon>
        <taxon>Bacillales</taxon>
        <taxon>Bacillaceae</taxon>
        <taxon>Oceanobacillus</taxon>
    </lineage>
</organism>
<dbReference type="Proteomes" id="UP001275436">
    <property type="component" value="Unassembled WGS sequence"/>
</dbReference>
<comment type="caution">
    <text evidence="4">The sequence shown here is derived from an EMBL/GenBank/DDBJ whole genome shotgun (WGS) entry which is preliminary data.</text>
</comment>
<dbReference type="InterPro" id="IPR056798">
    <property type="entry name" value="ADH_Fe_C"/>
</dbReference>
<keyword evidence="1" id="KW-0560">Oxidoreductase</keyword>
<dbReference type="PROSITE" id="PS00060">
    <property type="entry name" value="ADH_IRON_2"/>
    <property type="match status" value="1"/>
</dbReference>
<accession>A0ABQ5TNB9</accession>
<dbReference type="PANTHER" id="PTHR11496:SF83">
    <property type="entry name" value="HYDROXYACID-OXOACID TRANSHYDROGENASE, MITOCHONDRIAL"/>
    <property type="match status" value="1"/>
</dbReference>
<dbReference type="Pfam" id="PF25137">
    <property type="entry name" value="ADH_Fe_C"/>
    <property type="match status" value="1"/>
</dbReference>
<dbReference type="InterPro" id="IPR039697">
    <property type="entry name" value="Alcohol_dehydrogenase_Fe"/>
</dbReference>
<dbReference type="Pfam" id="PF00465">
    <property type="entry name" value="Fe-ADH"/>
    <property type="match status" value="1"/>
</dbReference>
<evidence type="ECO:0000256" key="1">
    <source>
        <dbReference type="ARBA" id="ARBA00023002"/>
    </source>
</evidence>
<protein>
    <submittedName>
        <fullName evidence="4">Alcohol dehydrogenase</fullName>
    </submittedName>
</protein>
<dbReference type="InterPro" id="IPR018211">
    <property type="entry name" value="ADH_Fe_CS"/>
</dbReference>
<proteinExistence type="predicted"/>
<gene>
    <name evidence="4" type="ORF">MACH08_33440</name>
</gene>
<dbReference type="CDD" id="cd08551">
    <property type="entry name" value="Fe-ADH"/>
    <property type="match status" value="1"/>
</dbReference>
<sequence length="402" mass="43357">MTVLMNEEKKAESIVTFNDFQIPGVIRFGEGALVTIKDEVLAKKPSKIFIVSDKGVEKAGLVDELKNVLKPLEIPIETMTDIVGEPTFALVERTIKILNQSEADFVIGIGGGSALDVAKASAALQDKKDLEDYFSGNKIIEDRTMSCVLLPTTSGTGAEVTKNAIFADEEEGVKKGIVSSALLPDTAIVDPKLTLSCPARVTAASGVDAFTHAIESYISTNATEQTRIYSEKSMKLFAKHITNAVHNGSNIKDRSGMSWASLLGGVSLANAGVGAVHAMAYPLGGTYHIEHGVANALLMPYVFKVIGKTCTNDMVRVASFIEIGDFSNSKHQALDAVVNYLMKLLKDLNLPTSLKELGVKQSDLPNLAEQASQVKRLLSNTPYRLSEEQILRIYEDAYEGGE</sequence>
<evidence type="ECO:0000313" key="5">
    <source>
        <dbReference type="Proteomes" id="UP001275436"/>
    </source>
</evidence>
<dbReference type="Gene3D" id="1.20.1090.10">
    <property type="entry name" value="Dehydroquinate synthase-like - alpha domain"/>
    <property type="match status" value="1"/>
</dbReference>